<evidence type="ECO:0000256" key="2">
    <source>
        <dbReference type="ARBA" id="ARBA00023242"/>
    </source>
</evidence>
<dbReference type="GO" id="GO:0003677">
    <property type="term" value="F:DNA binding"/>
    <property type="evidence" value="ECO:0007669"/>
    <property type="project" value="InterPro"/>
</dbReference>
<dbReference type="EMBL" id="OX451740">
    <property type="protein sequence ID" value="CAI8613886.1"/>
    <property type="molecule type" value="Genomic_DNA"/>
</dbReference>
<dbReference type="Pfam" id="PF04931">
    <property type="entry name" value="DNA_pol_phi"/>
    <property type="match status" value="1"/>
</dbReference>
<accession>A0AAV1AUA3</accession>
<dbReference type="GO" id="GO:0005730">
    <property type="term" value="C:nucleolus"/>
    <property type="evidence" value="ECO:0007669"/>
    <property type="project" value="InterPro"/>
</dbReference>
<protein>
    <submittedName>
        <fullName evidence="4">Uncharacterized protein</fullName>
    </submittedName>
</protein>
<name>A0AAV1AUA3_VICFA</name>
<sequence>MLGFFLEATRIIILSIASAVARGSKRVFCETPTVSIILYFVEKLLVEALANHINESPGLNKRFESDAEVGNPDARFLALKVRDKVSTDNSIYGKLLPNPFSSSQLFSADHLSFLSNCLKEATFCQPCVHSIRPVLINILIPNTVPQLGDAAPASSSLKKHKKSRKSCSSDEEIANNLKSFCEIIIEESLVLSSHDRKHLAFDVMFLLLQKLSASLVPIVLSNKVVHYIGGIPDSNLHQHQNLHSSDTKHA</sequence>
<dbReference type="InterPro" id="IPR007015">
    <property type="entry name" value="DNA_pol_V/MYBBP1A"/>
</dbReference>
<dbReference type="PANTHER" id="PTHR13213:SF2">
    <property type="entry name" value="MYB-BINDING PROTEIN 1A"/>
    <property type="match status" value="1"/>
</dbReference>
<reference evidence="4 5" key="1">
    <citation type="submission" date="2023-01" db="EMBL/GenBank/DDBJ databases">
        <authorList>
            <person name="Kreplak J."/>
        </authorList>
    </citation>
    <scope>NUCLEOTIDE SEQUENCE [LARGE SCALE GENOMIC DNA]</scope>
</reference>
<keyword evidence="3" id="KW-0732">Signal</keyword>
<comment type="subcellular location">
    <subcellularLocation>
        <location evidence="1">Nucleus</location>
    </subcellularLocation>
</comment>
<evidence type="ECO:0000256" key="1">
    <source>
        <dbReference type="ARBA" id="ARBA00004123"/>
    </source>
</evidence>
<feature type="signal peptide" evidence="3">
    <location>
        <begin position="1"/>
        <end position="23"/>
    </location>
</feature>
<keyword evidence="5" id="KW-1185">Reference proteome</keyword>
<keyword evidence="2" id="KW-0539">Nucleus</keyword>
<dbReference type="PANTHER" id="PTHR13213">
    <property type="entry name" value="MYB-BINDING PROTEIN 1A FAMILY MEMBER"/>
    <property type="match status" value="1"/>
</dbReference>
<dbReference type="Proteomes" id="UP001157006">
    <property type="component" value="Chromosome 5"/>
</dbReference>
<feature type="chain" id="PRO_5043718178" evidence="3">
    <location>
        <begin position="24"/>
        <end position="250"/>
    </location>
</feature>
<evidence type="ECO:0000313" key="4">
    <source>
        <dbReference type="EMBL" id="CAI8613886.1"/>
    </source>
</evidence>
<dbReference type="GO" id="GO:0006355">
    <property type="term" value="P:regulation of DNA-templated transcription"/>
    <property type="evidence" value="ECO:0007669"/>
    <property type="project" value="InterPro"/>
</dbReference>
<evidence type="ECO:0000313" key="5">
    <source>
        <dbReference type="Proteomes" id="UP001157006"/>
    </source>
</evidence>
<proteinExistence type="predicted"/>
<dbReference type="AlphaFoldDB" id="A0AAV1AUA3"/>
<gene>
    <name evidence="4" type="ORF">VFH_V102680</name>
</gene>
<organism evidence="4 5">
    <name type="scientific">Vicia faba</name>
    <name type="common">Broad bean</name>
    <name type="synonym">Faba vulgaris</name>
    <dbReference type="NCBI Taxonomy" id="3906"/>
    <lineage>
        <taxon>Eukaryota</taxon>
        <taxon>Viridiplantae</taxon>
        <taxon>Streptophyta</taxon>
        <taxon>Embryophyta</taxon>
        <taxon>Tracheophyta</taxon>
        <taxon>Spermatophyta</taxon>
        <taxon>Magnoliopsida</taxon>
        <taxon>eudicotyledons</taxon>
        <taxon>Gunneridae</taxon>
        <taxon>Pentapetalae</taxon>
        <taxon>rosids</taxon>
        <taxon>fabids</taxon>
        <taxon>Fabales</taxon>
        <taxon>Fabaceae</taxon>
        <taxon>Papilionoideae</taxon>
        <taxon>50 kb inversion clade</taxon>
        <taxon>NPAAA clade</taxon>
        <taxon>Hologalegina</taxon>
        <taxon>IRL clade</taxon>
        <taxon>Fabeae</taxon>
        <taxon>Vicia</taxon>
    </lineage>
</organism>
<evidence type="ECO:0000256" key="3">
    <source>
        <dbReference type="SAM" id="SignalP"/>
    </source>
</evidence>